<reference evidence="2" key="1">
    <citation type="submission" date="2022-11" db="UniProtKB">
        <authorList>
            <consortium name="WormBaseParasite"/>
        </authorList>
    </citation>
    <scope>IDENTIFICATION</scope>
</reference>
<organism evidence="1 2">
    <name type="scientific">Romanomermis culicivorax</name>
    <name type="common">Nematode worm</name>
    <dbReference type="NCBI Taxonomy" id="13658"/>
    <lineage>
        <taxon>Eukaryota</taxon>
        <taxon>Metazoa</taxon>
        <taxon>Ecdysozoa</taxon>
        <taxon>Nematoda</taxon>
        <taxon>Enoplea</taxon>
        <taxon>Dorylaimia</taxon>
        <taxon>Mermithida</taxon>
        <taxon>Mermithoidea</taxon>
        <taxon>Mermithidae</taxon>
        <taxon>Romanomermis</taxon>
    </lineage>
</organism>
<dbReference type="Proteomes" id="UP000887565">
    <property type="component" value="Unplaced"/>
</dbReference>
<evidence type="ECO:0000313" key="1">
    <source>
        <dbReference type="Proteomes" id="UP000887565"/>
    </source>
</evidence>
<protein>
    <submittedName>
        <fullName evidence="2">Uncharacterized protein</fullName>
    </submittedName>
</protein>
<keyword evidence="1" id="KW-1185">Reference proteome</keyword>
<dbReference type="AlphaFoldDB" id="A0A915IM63"/>
<evidence type="ECO:0000313" key="2">
    <source>
        <dbReference type="WBParaSite" id="nRc.2.0.1.t14553-RA"/>
    </source>
</evidence>
<sequence>DALRCAVEQASCNAQPTTVVALLPSRTTTGAQTLAAIAQLQSVAAAELPPTVANTFGETLPTINNNISIIEASPFLTATTLQSPKIGVLCEVHPCRDLVIHFPGEEPISSDEDDKE</sequence>
<name>A0A915IM63_ROMCU</name>
<proteinExistence type="predicted"/>
<accession>A0A915IM63</accession>
<dbReference type="WBParaSite" id="nRc.2.0.1.t14553-RA">
    <property type="protein sequence ID" value="nRc.2.0.1.t14553-RA"/>
    <property type="gene ID" value="nRc.2.0.1.g14553"/>
</dbReference>